<evidence type="ECO:0000259" key="7">
    <source>
        <dbReference type="PROSITE" id="PS50850"/>
    </source>
</evidence>
<keyword evidence="3 6" id="KW-1133">Transmembrane helix</keyword>
<proteinExistence type="predicted"/>
<evidence type="ECO:0000256" key="5">
    <source>
        <dbReference type="SAM" id="MobiDB-lite"/>
    </source>
</evidence>
<feature type="transmembrane region" description="Helical" evidence="6">
    <location>
        <begin position="323"/>
        <end position="341"/>
    </location>
</feature>
<feature type="transmembrane region" description="Helical" evidence="6">
    <location>
        <begin position="423"/>
        <end position="443"/>
    </location>
</feature>
<feature type="transmembrane region" description="Helical" evidence="6">
    <location>
        <begin position="361"/>
        <end position="382"/>
    </location>
</feature>
<feature type="region of interest" description="Disordered" evidence="5">
    <location>
        <begin position="529"/>
        <end position="586"/>
    </location>
</feature>
<keyword evidence="4 6" id="KW-0472">Membrane</keyword>
<dbReference type="InterPro" id="IPR036259">
    <property type="entry name" value="MFS_trans_sf"/>
</dbReference>
<organism evidence="8 9">
    <name type="scientific">Polyplax serrata</name>
    <name type="common">Common mouse louse</name>
    <dbReference type="NCBI Taxonomy" id="468196"/>
    <lineage>
        <taxon>Eukaryota</taxon>
        <taxon>Metazoa</taxon>
        <taxon>Ecdysozoa</taxon>
        <taxon>Arthropoda</taxon>
        <taxon>Hexapoda</taxon>
        <taxon>Insecta</taxon>
        <taxon>Pterygota</taxon>
        <taxon>Neoptera</taxon>
        <taxon>Paraneoptera</taxon>
        <taxon>Psocodea</taxon>
        <taxon>Troctomorpha</taxon>
        <taxon>Phthiraptera</taxon>
        <taxon>Anoplura</taxon>
        <taxon>Polyplacidae</taxon>
        <taxon>Polyplax</taxon>
    </lineage>
</organism>
<dbReference type="EMBL" id="JAWJWF010000001">
    <property type="protein sequence ID" value="KAK6640410.1"/>
    <property type="molecule type" value="Genomic_DNA"/>
</dbReference>
<dbReference type="Gene3D" id="1.20.1250.20">
    <property type="entry name" value="MFS general substrate transporter like domains"/>
    <property type="match status" value="2"/>
</dbReference>
<dbReference type="InterPro" id="IPR050382">
    <property type="entry name" value="MFS_Na/Anion_cotransporter"/>
</dbReference>
<dbReference type="PANTHER" id="PTHR11662">
    <property type="entry name" value="SOLUTE CARRIER FAMILY 17"/>
    <property type="match status" value="1"/>
</dbReference>
<feature type="transmembrane region" description="Helical" evidence="6">
    <location>
        <begin position="487"/>
        <end position="508"/>
    </location>
</feature>
<accession>A0ABR1BAC2</accession>
<feature type="domain" description="Major facilitator superfamily (MFS) profile" evidence="7">
    <location>
        <begin position="88"/>
        <end position="513"/>
    </location>
</feature>
<feature type="compositionally biased region" description="Polar residues" evidence="5">
    <location>
        <begin position="556"/>
        <end position="586"/>
    </location>
</feature>
<dbReference type="Proteomes" id="UP001359485">
    <property type="component" value="Unassembled WGS sequence"/>
</dbReference>
<evidence type="ECO:0000256" key="2">
    <source>
        <dbReference type="ARBA" id="ARBA00022692"/>
    </source>
</evidence>
<feature type="compositionally biased region" description="Pro residues" evidence="5">
    <location>
        <begin position="543"/>
        <end position="552"/>
    </location>
</feature>
<evidence type="ECO:0000313" key="8">
    <source>
        <dbReference type="EMBL" id="KAK6640410.1"/>
    </source>
</evidence>
<evidence type="ECO:0000256" key="6">
    <source>
        <dbReference type="SAM" id="Phobius"/>
    </source>
</evidence>
<dbReference type="PANTHER" id="PTHR11662:SF456">
    <property type="entry name" value="VESICULAR GLUTAMATE TRANSPORTER, ISOFORM A"/>
    <property type="match status" value="1"/>
</dbReference>
<feature type="transmembrane region" description="Helical" evidence="6">
    <location>
        <begin position="258"/>
        <end position="277"/>
    </location>
</feature>
<feature type="transmembrane region" description="Helical" evidence="6">
    <location>
        <begin position="226"/>
        <end position="252"/>
    </location>
</feature>
<evidence type="ECO:0000256" key="3">
    <source>
        <dbReference type="ARBA" id="ARBA00022989"/>
    </source>
</evidence>
<feature type="transmembrane region" description="Helical" evidence="6">
    <location>
        <begin position="394"/>
        <end position="417"/>
    </location>
</feature>
<reference evidence="8 9" key="1">
    <citation type="submission" date="2023-09" db="EMBL/GenBank/DDBJ databases">
        <title>Genomes of two closely related lineages of the louse Polyplax serrata with different host specificities.</title>
        <authorList>
            <person name="Martinu J."/>
            <person name="Tarabai H."/>
            <person name="Stefka J."/>
            <person name="Hypsa V."/>
        </authorList>
    </citation>
    <scope>NUCLEOTIDE SEQUENCE [LARGE SCALE GENOMIC DNA]</scope>
    <source>
        <strain evidence="8">98ZLc_SE</strain>
    </source>
</reference>
<evidence type="ECO:0000313" key="9">
    <source>
        <dbReference type="Proteomes" id="UP001359485"/>
    </source>
</evidence>
<dbReference type="CDD" id="cd17382">
    <property type="entry name" value="MFS_SLC17A6_7_8_VGluT"/>
    <property type="match status" value="1"/>
</dbReference>
<name>A0ABR1BAC2_POLSC</name>
<dbReference type="PROSITE" id="PS50850">
    <property type="entry name" value="MFS"/>
    <property type="match status" value="1"/>
</dbReference>
<dbReference type="Pfam" id="PF07690">
    <property type="entry name" value="MFS_1"/>
    <property type="match status" value="1"/>
</dbReference>
<keyword evidence="2 6" id="KW-0812">Transmembrane</keyword>
<evidence type="ECO:0000256" key="4">
    <source>
        <dbReference type="ARBA" id="ARBA00023136"/>
    </source>
</evidence>
<keyword evidence="9" id="KW-1185">Reference proteome</keyword>
<sequence length="662" mass="73116">METRQNYYCSVLASKKWNKKEGYEEFEMPAKNKNLMNVQPTLVLQGKQFSTDVKLDDLDELPEPERPPLRQIDQYIKAECPCLSQRYTVAVLTCLGFVISFGMRCNMGMAKLQFEHYGNNSLNIEDIKFNWSVGVESAVDSSFFWGYLITQVPGGFLASKYPANRIFGTAIATSSFLNLLVPGAISIHPTITILVRICQGLVEGVTYPACHGIWRFWAPPLERSRLATLAFSGSYAGVVLGMPLSGLLIGGIGWQAPFYFYGVVGLLWYMFWLWLTFEKPCKHPTISAKELYYIEQSLGSSTQVAMPTIATTPWRDFFTSTPVYAIIIANFCRSWNFYLLVLFQAKYLQTCFNFKIEETGFVGALPHLLMTTIVPLGGLLADNVRKKGILTTTAVRKIFNCGGFGMEALFFVVVAYAKTAVAATVALTFGVAFSGFAISGFNVNHLDIAPRYASILMGMSNGIGTIAGLICPIAIDNITKHHDCPSWKTVFILAASVHFVGVTFYAIFASGELQPWAEPSPEQLKAWEDAASGGKQQIVTPAAQPPPRPPGPGQKTLETQLIQSAPQTYGSTEPSNPSNPFNAGNGYNQSMVFNQWGDEDKYVPASQLELSQPSQYSQVQGNPFPPPGVNPFTYSSTFIAEEPVQPRPQDPYLHGTMSDRSY</sequence>
<feature type="transmembrane region" description="Helical" evidence="6">
    <location>
        <begin position="455"/>
        <end position="475"/>
    </location>
</feature>
<comment type="caution">
    <text evidence="8">The sequence shown here is derived from an EMBL/GenBank/DDBJ whole genome shotgun (WGS) entry which is preliminary data.</text>
</comment>
<gene>
    <name evidence="8" type="ORF">RUM44_012104</name>
</gene>
<protein>
    <recommendedName>
        <fullName evidence="7">Major facilitator superfamily (MFS) profile domain-containing protein</fullName>
    </recommendedName>
</protein>
<feature type="region of interest" description="Disordered" evidence="5">
    <location>
        <begin position="613"/>
        <end position="662"/>
    </location>
</feature>
<dbReference type="InterPro" id="IPR011701">
    <property type="entry name" value="MFS"/>
</dbReference>
<feature type="transmembrane region" description="Helical" evidence="6">
    <location>
        <begin position="87"/>
        <end position="105"/>
    </location>
</feature>
<dbReference type="SUPFAM" id="SSF103473">
    <property type="entry name" value="MFS general substrate transporter"/>
    <property type="match status" value="1"/>
</dbReference>
<comment type="subcellular location">
    <subcellularLocation>
        <location evidence="1">Membrane</location>
        <topology evidence="1">Multi-pass membrane protein</topology>
    </subcellularLocation>
</comment>
<evidence type="ECO:0000256" key="1">
    <source>
        <dbReference type="ARBA" id="ARBA00004141"/>
    </source>
</evidence>
<dbReference type="InterPro" id="IPR020846">
    <property type="entry name" value="MFS_dom"/>
</dbReference>